<proteinExistence type="inferred from homology"/>
<organism evidence="6 7">
    <name type="scientific">Panaeolus cyanescens</name>
    <dbReference type="NCBI Taxonomy" id="181874"/>
    <lineage>
        <taxon>Eukaryota</taxon>
        <taxon>Fungi</taxon>
        <taxon>Dikarya</taxon>
        <taxon>Basidiomycota</taxon>
        <taxon>Agaricomycotina</taxon>
        <taxon>Agaricomycetes</taxon>
        <taxon>Agaricomycetidae</taxon>
        <taxon>Agaricales</taxon>
        <taxon>Agaricineae</taxon>
        <taxon>Galeropsidaceae</taxon>
        <taxon>Panaeolus</taxon>
    </lineage>
</organism>
<feature type="active site" evidence="3">
    <location>
        <position position="382"/>
    </location>
</feature>
<dbReference type="InterPro" id="IPR029058">
    <property type="entry name" value="AB_hydrolase_fold"/>
</dbReference>
<dbReference type="PANTHER" id="PTHR32268:SF11">
    <property type="entry name" value="HOMOSERINE O-ACETYLTRANSFERASE"/>
    <property type="match status" value="1"/>
</dbReference>
<evidence type="ECO:0000256" key="2">
    <source>
        <dbReference type="ARBA" id="ARBA00022679"/>
    </source>
</evidence>
<dbReference type="STRING" id="181874.A0A409W543"/>
<dbReference type="InterPro" id="IPR000073">
    <property type="entry name" value="AB_hydrolase_1"/>
</dbReference>
<dbReference type="Gene3D" id="3.40.50.1820">
    <property type="entry name" value="alpha/beta hydrolase"/>
    <property type="match status" value="1"/>
</dbReference>
<keyword evidence="2" id="KW-0808">Transferase</keyword>
<feature type="active site" description="Nucleophile" evidence="3">
    <location>
        <position position="141"/>
    </location>
</feature>
<sequence>MSKFASLISQQIHIVPSFTLECGQTLKDAPVAYKTWGTLNERKDNVMIICHAFTGSADVEDWWGPLMGRGKAFDPNRFFIICCNTLGSPYGSASPVTINPDTGKPYGPEFPPTTIRDDVRIHKLVLDALGVTSVAVVIGGSMGGMAVLEWPLCSPPGYVRHVIPLATSARHSAWCISWGEAQRQSIYSDPTYQDGYYETQPASGLAAARMSALLTYRSRDSFESRFGRKPQVQKMGNARLTPPASPTLTPRPDDALAVHNDGMRTSSRLKSQQVDIAPSTSSSGNADTTEVAPSTSPSPKPPIFSAQSYLRYQGDKFTARFDANCYIHITRKLDTHDVARGRYPSSLSTDSSAYSAHNESLALASVLATLPPRALVISIATDGLFTTSEQRELAAHIPQAELVVIDSPDGHDGFLLEFEQINRFVLAFLKREFAEYYQGGDGEGEDGVGESGTGDFEIKKTSVFGEAEVDVTRW</sequence>
<keyword evidence="7" id="KW-1185">Reference proteome</keyword>
<dbReference type="Pfam" id="PF00561">
    <property type="entry name" value="Abhydrolase_1"/>
    <property type="match status" value="1"/>
</dbReference>
<dbReference type="InParanoid" id="A0A409W543"/>
<dbReference type="GO" id="GO:0004414">
    <property type="term" value="F:homoserine O-acetyltransferase activity"/>
    <property type="evidence" value="ECO:0007669"/>
    <property type="project" value="TreeGrafter"/>
</dbReference>
<dbReference type="PANTHER" id="PTHR32268">
    <property type="entry name" value="HOMOSERINE O-ACETYLTRANSFERASE"/>
    <property type="match status" value="1"/>
</dbReference>
<dbReference type="HAMAP" id="MF_00296">
    <property type="entry name" value="MetX_acyltransf"/>
    <property type="match status" value="1"/>
</dbReference>
<dbReference type="FunCoup" id="A0A409W543">
    <property type="interactions" value="109"/>
</dbReference>
<evidence type="ECO:0000256" key="3">
    <source>
        <dbReference type="PIRSR" id="PIRSR000443-1"/>
    </source>
</evidence>
<dbReference type="SUPFAM" id="SSF53474">
    <property type="entry name" value="alpha/beta-Hydrolases"/>
    <property type="match status" value="1"/>
</dbReference>
<feature type="region of interest" description="Disordered" evidence="4">
    <location>
        <begin position="225"/>
        <end position="303"/>
    </location>
</feature>
<comment type="caution">
    <text evidence="6">The sequence shown here is derived from an EMBL/GenBank/DDBJ whole genome shotgun (WGS) entry which is preliminary data.</text>
</comment>
<evidence type="ECO:0000313" key="7">
    <source>
        <dbReference type="Proteomes" id="UP000284842"/>
    </source>
</evidence>
<evidence type="ECO:0000313" key="6">
    <source>
        <dbReference type="EMBL" id="PPQ73640.1"/>
    </source>
</evidence>
<reference evidence="6 7" key="1">
    <citation type="journal article" date="2018" name="Evol. Lett.">
        <title>Horizontal gene cluster transfer increased hallucinogenic mushroom diversity.</title>
        <authorList>
            <person name="Reynolds H.T."/>
            <person name="Vijayakumar V."/>
            <person name="Gluck-Thaler E."/>
            <person name="Korotkin H.B."/>
            <person name="Matheny P.B."/>
            <person name="Slot J.C."/>
        </authorList>
    </citation>
    <scope>NUCLEOTIDE SEQUENCE [LARGE SCALE GENOMIC DNA]</scope>
    <source>
        <strain evidence="6 7">2629</strain>
    </source>
</reference>
<dbReference type="Proteomes" id="UP000284842">
    <property type="component" value="Unassembled WGS sequence"/>
</dbReference>
<dbReference type="OrthoDB" id="191364at2759"/>
<protein>
    <recommendedName>
        <fullName evidence="5">AB hydrolase-1 domain-containing protein</fullName>
    </recommendedName>
</protein>
<name>A0A409W543_9AGAR</name>
<evidence type="ECO:0000259" key="5">
    <source>
        <dbReference type="Pfam" id="PF00561"/>
    </source>
</evidence>
<accession>A0A409W543</accession>
<dbReference type="EMBL" id="NHTK01005805">
    <property type="protein sequence ID" value="PPQ73640.1"/>
    <property type="molecule type" value="Genomic_DNA"/>
</dbReference>
<comment type="similarity">
    <text evidence="1">Belongs to the AB hydrolase superfamily. MetX family.</text>
</comment>
<evidence type="ECO:0000256" key="4">
    <source>
        <dbReference type="SAM" id="MobiDB-lite"/>
    </source>
</evidence>
<dbReference type="GO" id="GO:0009086">
    <property type="term" value="P:methionine biosynthetic process"/>
    <property type="evidence" value="ECO:0007669"/>
    <property type="project" value="TreeGrafter"/>
</dbReference>
<feature type="compositionally biased region" description="Polar residues" evidence="4">
    <location>
        <begin position="263"/>
        <end position="295"/>
    </location>
</feature>
<gene>
    <name evidence="6" type="ORF">CVT24_007626</name>
</gene>
<feature type="domain" description="AB hydrolase-1" evidence="5">
    <location>
        <begin position="45"/>
        <end position="417"/>
    </location>
</feature>
<feature type="active site" evidence="3">
    <location>
        <position position="411"/>
    </location>
</feature>
<dbReference type="NCBIfam" id="TIGR01392">
    <property type="entry name" value="homoserO_Ac_trn"/>
    <property type="match status" value="1"/>
</dbReference>
<evidence type="ECO:0000256" key="1">
    <source>
        <dbReference type="ARBA" id="ARBA00006886"/>
    </source>
</evidence>
<dbReference type="PIRSF" id="PIRSF000443">
    <property type="entry name" value="Homoser_Ac_trans"/>
    <property type="match status" value="1"/>
</dbReference>
<dbReference type="AlphaFoldDB" id="A0A409W543"/>
<dbReference type="InterPro" id="IPR008220">
    <property type="entry name" value="HAT_MetX-like"/>
</dbReference>
<dbReference type="GO" id="GO:0009092">
    <property type="term" value="P:homoserine metabolic process"/>
    <property type="evidence" value="ECO:0007669"/>
    <property type="project" value="TreeGrafter"/>
</dbReference>